<feature type="transmembrane region" description="Helical" evidence="1">
    <location>
        <begin position="93"/>
        <end position="114"/>
    </location>
</feature>
<evidence type="ECO:0000256" key="1">
    <source>
        <dbReference type="SAM" id="Phobius"/>
    </source>
</evidence>
<sequence length="121" mass="13884">MGLILEPLHIWNLVNTEVCMLQPGCSNHNCSEQIFPVERSLQDQVGEFGMQLRGRGLSWCGTFQQGGKQYQGNFLIFADCQFRTRRPKNNSGVYRWVCCLIEVLWIWVVLMMVAPAQSKSD</sequence>
<protein>
    <submittedName>
        <fullName evidence="2">Uncharacterized protein</fullName>
    </submittedName>
</protein>
<keyword evidence="1" id="KW-0812">Transmembrane</keyword>
<accession>A0A7S1ISY8</accession>
<organism evidence="2">
    <name type="scientific">Eutreptiella gymnastica</name>
    <dbReference type="NCBI Taxonomy" id="73025"/>
    <lineage>
        <taxon>Eukaryota</taxon>
        <taxon>Discoba</taxon>
        <taxon>Euglenozoa</taxon>
        <taxon>Euglenida</taxon>
        <taxon>Spirocuta</taxon>
        <taxon>Euglenophyceae</taxon>
        <taxon>Eutreptiales</taxon>
        <taxon>Eutreptiaceae</taxon>
        <taxon>Eutreptiella</taxon>
    </lineage>
</organism>
<name>A0A7S1ISY8_9EUGL</name>
<dbReference type="EMBL" id="HBGA01086657">
    <property type="protein sequence ID" value="CAD9021296.1"/>
    <property type="molecule type" value="Transcribed_RNA"/>
</dbReference>
<keyword evidence="1" id="KW-1133">Transmembrane helix</keyword>
<gene>
    <name evidence="2" type="ORF">EGYM00392_LOCUS32415</name>
</gene>
<proteinExistence type="predicted"/>
<reference evidence="2" key="1">
    <citation type="submission" date="2021-01" db="EMBL/GenBank/DDBJ databases">
        <authorList>
            <person name="Corre E."/>
            <person name="Pelletier E."/>
            <person name="Niang G."/>
            <person name="Scheremetjew M."/>
            <person name="Finn R."/>
            <person name="Kale V."/>
            <person name="Holt S."/>
            <person name="Cochrane G."/>
            <person name="Meng A."/>
            <person name="Brown T."/>
            <person name="Cohen L."/>
        </authorList>
    </citation>
    <scope>NUCLEOTIDE SEQUENCE</scope>
    <source>
        <strain evidence="2">NIES-381</strain>
    </source>
</reference>
<evidence type="ECO:0000313" key="2">
    <source>
        <dbReference type="EMBL" id="CAD9021296.1"/>
    </source>
</evidence>
<dbReference type="AlphaFoldDB" id="A0A7S1ISY8"/>
<keyword evidence="1" id="KW-0472">Membrane</keyword>